<dbReference type="InterPro" id="IPR045864">
    <property type="entry name" value="aa-tRNA-synth_II/BPL/LPL"/>
</dbReference>
<gene>
    <name evidence="7" type="primary">lysS</name>
    <name evidence="10" type="ORF">A3A05_02740</name>
</gene>
<keyword evidence="4 7" id="KW-0067">ATP-binding</keyword>
<dbReference type="InterPro" id="IPR004364">
    <property type="entry name" value="Aa-tRNA-synt_II"/>
</dbReference>
<dbReference type="PANTHER" id="PTHR42918">
    <property type="entry name" value="LYSYL-TRNA SYNTHETASE"/>
    <property type="match status" value="1"/>
</dbReference>
<evidence type="ECO:0000256" key="2">
    <source>
        <dbReference type="ARBA" id="ARBA00022723"/>
    </source>
</evidence>
<evidence type="ECO:0000256" key="7">
    <source>
        <dbReference type="HAMAP-Rule" id="MF_00252"/>
    </source>
</evidence>
<name>A0A1F6WVT4_9BACT</name>
<organism evidence="10 11">
    <name type="scientific">Candidatus Nomurabacteria bacterium RIFCSPLOWO2_01_FULL_41_12</name>
    <dbReference type="NCBI Taxonomy" id="1801774"/>
    <lineage>
        <taxon>Bacteria</taxon>
        <taxon>Candidatus Nomuraibacteriota</taxon>
    </lineage>
</organism>
<dbReference type="PRINTS" id="PR00982">
    <property type="entry name" value="TRNASYNTHLYS"/>
</dbReference>
<dbReference type="SUPFAM" id="SSF55681">
    <property type="entry name" value="Class II aaRS and biotin synthetases"/>
    <property type="match status" value="1"/>
</dbReference>
<evidence type="ECO:0000256" key="3">
    <source>
        <dbReference type="ARBA" id="ARBA00022741"/>
    </source>
</evidence>
<sequence length="493" mass="56995">MSSIDEIRDARIKKLKLLKEKGYEAYPAESKRELSLNEAIENFDALEKSKKNKWVAGRIMSIRGQGAIIFITLYDGTGTFQGLLKKDVIGDEKLDFFNEVVDIGDFIELEGSFFTTKRGEKTMEVKNWHMLSKSLRSLPEKWHGLQDVEERFRKRYLDTLMNEEVKERFLLRSKAVNLVRKFYNDNGYIEVETPRLQTVAGGATAKPFITHHNTLDVNFYLTIAQELYLKMLLVGGFTKVYEIGRKFRNEGIDTMHNPEFTMLESNEVYADAKNQRDLIEKLFKYLITEIFKLNKSKKVIIDGVELDFENPFEVITFYDLIKKYTEIKNPAKANEKELSKYAEKIGIKVEPNESKENTMDSIYKKLCRSKLIQPTFIIDYPVAFNPFAKRKENDPSMIDRFQLVISGIELVNAFSELNNPIEQKERYLEQDKKGKGGEEEISPTDLAYLEAMEYGMPPNGGIGIGIDRLVMFLSGARNIKEVILFPTMKPKEE</sequence>
<dbReference type="GO" id="GO:0004824">
    <property type="term" value="F:lysine-tRNA ligase activity"/>
    <property type="evidence" value="ECO:0007669"/>
    <property type="project" value="UniProtKB-UniRule"/>
</dbReference>
<keyword evidence="2 7" id="KW-0479">Metal-binding</keyword>
<evidence type="ECO:0000256" key="6">
    <source>
        <dbReference type="ARBA" id="ARBA00048573"/>
    </source>
</evidence>
<feature type="binding site" evidence="7">
    <location>
        <position position="409"/>
    </location>
    <ligand>
        <name>Mg(2+)</name>
        <dbReference type="ChEBI" id="CHEBI:18420"/>
        <label>2</label>
    </ligand>
</feature>
<dbReference type="HAMAP" id="MF_00252">
    <property type="entry name" value="Lys_tRNA_synth_class2"/>
    <property type="match status" value="1"/>
</dbReference>
<keyword evidence="7 8" id="KW-0460">Magnesium</keyword>
<evidence type="ECO:0000256" key="5">
    <source>
        <dbReference type="ARBA" id="ARBA00023146"/>
    </source>
</evidence>
<dbReference type="GO" id="GO:0006430">
    <property type="term" value="P:lysyl-tRNA aminoacylation"/>
    <property type="evidence" value="ECO:0007669"/>
    <property type="project" value="UniProtKB-UniRule"/>
</dbReference>
<dbReference type="InterPro" id="IPR044136">
    <property type="entry name" value="Lys-tRNA-ligase_II_N"/>
</dbReference>
<dbReference type="InterPro" id="IPR018149">
    <property type="entry name" value="Lys-tRNA-synth_II_C"/>
</dbReference>
<comment type="similarity">
    <text evidence="7">Belongs to the class-II aminoacyl-tRNA synthetase family.</text>
</comment>
<keyword evidence="5 7" id="KW-0030">Aminoacyl-tRNA synthetase</keyword>
<dbReference type="Pfam" id="PF00152">
    <property type="entry name" value="tRNA-synt_2"/>
    <property type="match status" value="1"/>
</dbReference>
<dbReference type="Pfam" id="PF01336">
    <property type="entry name" value="tRNA_anti-codon"/>
    <property type="match status" value="1"/>
</dbReference>
<feature type="domain" description="Aminoacyl-transfer RNA synthetases class-II family profile" evidence="9">
    <location>
        <begin position="169"/>
        <end position="490"/>
    </location>
</feature>
<keyword evidence="3 7" id="KW-0547">Nucleotide-binding</keyword>
<keyword evidence="7" id="KW-0648">Protein biosynthesis</keyword>
<dbReference type="SUPFAM" id="SSF50249">
    <property type="entry name" value="Nucleic acid-binding proteins"/>
    <property type="match status" value="1"/>
</dbReference>
<dbReference type="GO" id="GO:0005524">
    <property type="term" value="F:ATP binding"/>
    <property type="evidence" value="ECO:0007669"/>
    <property type="project" value="UniProtKB-UniRule"/>
</dbReference>
<dbReference type="NCBIfam" id="TIGR00499">
    <property type="entry name" value="lysS_bact"/>
    <property type="match status" value="1"/>
</dbReference>
<evidence type="ECO:0000313" key="11">
    <source>
        <dbReference type="Proteomes" id="UP000176187"/>
    </source>
</evidence>
<protein>
    <recommendedName>
        <fullName evidence="7">Lysine--tRNA ligase</fullName>
        <ecNumber evidence="7">6.1.1.6</ecNumber>
    </recommendedName>
    <alternativeName>
        <fullName evidence="7">Lysyl-tRNA synthetase</fullName>
        <shortName evidence="7">LysRS</shortName>
    </alternativeName>
</protein>
<dbReference type="PROSITE" id="PS50862">
    <property type="entry name" value="AA_TRNA_LIGASE_II"/>
    <property type="match status" value="1"/>
</dbReference>
<dbReference type="PANTHER" id="PTHR42918:SF15">
    <property type="entry name" value="LYSINE--TRNA LIGASE, CHLOROPLASTIC_MITOCHONDRIAL"/>
    <property type="match status" value="1"/>
</dbReference>
<comment type="subcellular location">
    <subcellularLocation>
        <location evidence="7">Cytoplasm</location>
    </subcellularLocation>
</comment>
<evidence type="ECO:0000256" key="1">
    <source>
        <dbReference type="ARBA" id="ARBA00022598"/>
    </source>
</evidence>
<dbReference type="GO" id="GO:0000049">
    <property type="term" value="F:tRNA binding"/>
    <property type="evidence" value="ECO:0007669"/>
    <property type="project" value="TreeGrafter"/>
</dbReference>
<comment type="subunit">
    <text evidence="7">Homodimer.</text>
</comment>
<dbReference type="GO" id="GO:0005829">
    <property type="term" value="C:cytosol"/>
    <property type="evidence" value="ECO:0007669"/>
    <property type="project" value="TreeGrafter"/>
</dbReference>
<dbReference type="Gene3D" id="2.40.50.140">
    <property type="entry name" value="Nucleic acid-binding proteins"/>
    <property type="match status" value="1"/>
</dbReference>
<accession>A0A1F6WVT4</accession>
<comment type="caution">
    <text evidence="10">The sequence shown here is derived from an EMBL/GenBank/DDBJ whole genome shotgun (WGS) entry which is preliminary data.</text>
</comment>
<keyword evidence="1 7" id="KW-0436">Ligase</keyword>
<dbReference type="EC" id="6.1.1.6" evidence="7"/>
<dbReference type="GO" id="GO:0000287">
    <property type="term" value="F:magnesium ion binding"/>
    <property type="evidence" value="ECO:0007669"/>
    <property type="project" value="UniProtKB-UniRule"/>
</dbReference>
<dbReference type="CDD" id="cd04322">
    <property type="entry name" value="LysRS_N"/>
    <property type="match status" value="1"/>
</dbReference>
<evidence type="ECO:0000259" key="9">
    <source>
        <dbReference type="PROSITE" id="PS50862"/>
    </source>
</evidence>
<dbReference type="Gene3D" id="3.30.930.10">
    <property type="entry name" value="Bira Bifunctional Protein, Domain 2"/>
    <property type="match status" value="1"/>
</dbReference>
<dbReference type="EMBL" id="MFUY01000017">
    <property type="protein sequence ID" value="OGI86003.1"/>
    <property type="molecule type" value="Genomic_DNA"/>
</dbReference>
<dbReference type="NCBIfam" id="NF001756">
    <property type="entry name" value="PRK00484.1"/>
    <property type="match status" value="1"/>
</dbReference>
<dbReference type="InterPro" id="IPR004365">
    <property type="entry name" value="NA-bd_OB_tRNA"/>
</dbReference>
<evidence type="ECO:0000256" key="8">
    <source>
        <dbReference type="RuleBase" id="RU000336"/>
    </source>
</evidence>
<reference evidence="10 11" key="1">
    <citation type="journal article" date="2016" name="Nat. Commun.">
        <title>Thousands of microbial genomes shed light on interconnected biogeochemical processes in an aquifer system.</title>
        <authorList>
            <person name="Anantharaman K."/>
            <person name="Brown C.T."/>
            <person name="Hug L.A."/>
            <person name="Sharon I."/>
            <person name="Castelle C.J."/>
            <person name="Probst A.J."/>
            <person name="Thomas B.C."/>
            <person name="Singh A."/>
            <person name="Wilkins M.J."/>
            <person name="Karaoz U."/>
            <person name="Brodie E.L."/>
            <person name="Williams K.H."/>
            <person name="Hubbard S.S."/>
            <person name="Banfield J.F."/>
        </authorList>
    </citation>
    <scope>NUCLEOTIDE SEQUENCE [LARGE SCALE GENOMIC DNA]</scope>
</reference>
<dbReference type="Proteomes" id="UP000176187">
    <property type="component" value="Unassembled WGS sequence"/>
</dbReference>
<dbReference type="InterPro" id="IPR012340">
    <property type="entry name" value="NA-bd_OB-fold"/>
</dbReference>
<dbReference type="STRING" id="1801774.A3A05_02740"/>
<dbReference type="InterPro" id="IPR002313">
    <property type="entry name" value="Lys-tRNA-ligase_II"/>
</dbReference>
<comment type="catalytic activity">
    <reaction evidence="6 7 8">
        <text>tRNA(Lys) + L-lysine + ATP = L-lysyl-tRNA(Lys) + AMP + diphosphate</text>
        <dbReference type="Rhea" id="RHEA:20792"/>
        <dbReference type="Rhea" id="RHEA-COMP:9696"/>
        <dbReference type="Rhea" id="RHEA-COMP:9697"/>
        <dbReference type="ChEBI" id="CHEBI:30616"/>
        <dbReference type="ChEBI" id="CHEBI:32551"/>
        <dbReference type="ChEBI" id="CHEBI:33019"/>
        <dbReference type="ChEBI" id="CHEBI:78442"/>
        <dbReference type="ChEBI" id="CHEBI:78529"/>
        <dbReference type="ChEBI" id="CHEBI:456215"/>
        <dbReference type="EC" id="6.1.1.6"/>
    </reaction>
</comment>
<evidence type="ECO:0000256" key="4">
    <source>
        <dbReference type="ARBA" id="ARBA00022840"/>
    </source>
</evidence>
<keyword evidence="7" id="KW-0963">Cytoplasm</keyword>
<dbReference type="AlphaFoldDB" id="A0A1F6WVT4"/>
<evidence type="ECO:0000313" key="10">
    <source>
        <dbReference type="EMBL" id="OGI86003.1"/>
    </source>
</evidence>
<dbReference type="InterPro" id="IPR006195">
    <property type="entry name" value="aa-tRNA-synth_II"/>
</dbReference>
<comment type="cofactor">
    <cofactor evidence="7 8">
        <name>Mg(2+)</name>
        <dbReference type="ChEBI" id="CHEBI:18420"/>
    </cofactor>
    <text evidence="7 8">Binds 3 Mg(2+) ions per subunit.</text>
</comment>
<proteinExistence type="inferred from homology"/>
<feature type="binding site" evidence="7">
    <location>
        <position position="409"/>
    </location>
    <ligand>
        <name>Mg(2+)</name>
        <dbReference type="ChEBI" id="CHEBI:18420"/>
        <label>1</label>
    </ligand>
</feature>
<comment type="caution">
    <text evidence="7">Lacks conserved residue(s) required for the propagation of feature annotation.</text>
</comment>